<evidence type="ECO:0000256" key="3">
    <source>
        <dbReference type="ARBA" id="ARBA00022578"/>
    </source>
</evidence>
<gene>
    <name evidence="7" type="ORF">BEI_1028</name>
    <name evidence="8" type="ORF">BEI_2376</name>
    <name evidence="9" type="ORF">BEI_2380</name>
</gene>
<dbReference type="PANTHER" id="PTHR33217">
    <property type="entry name" value="TRANSPOSASE FOR INSERTION SEQUENCE ELEMENT IS1081"/>
    <property type="match status" value="1"/>
</dbReference>
<reference evidence="7 10" key="1">
    <citation type="journal article" date="2017" name="Sci. Rep.">
        <title>Revealing the Saline Adaptation Strategies of the Halophilic Bacterium Halomonas beimenensis through High-throughput Omics and Transposon Mutagenesis Approaches.</title>
        <authorList>
            <person name="Chen Y.H."/>
            <person name="Lin S.S."/>
            <person name="Shyu Y.T."/>
        </authorList>
    </citation>
    <scope>NUCLEOTIDE SEQUENCE [LARGE SCALE GENOMIC DNA]</scope>
    <source>
        <strain evidence="7 10">NTU-111</strain>
    </source>
</reference>
<dbReference type="PANTHER" id="PTHR33217:SF9">
    <property type="entry name" value="MUTATOR FAMILY TRANSPOSASE"/>
    <property type="match status" value="1"/>
</dbReference>
<dbReference type="Pfam" id="PF00872">
    <property type="entry name" value="Transposase_mut"/>
    <property type="match status" value="1"/>
</dbReference>
<keyword evidence="3 6" id="KW-0815">Transposition</keyword>
<proteinExistence type="inferred from homology"/>
<evidence type="ECO:0000256" key="6">
    <source>
        <dbReference type="RuleBase" id="RU365089"/>
    </source>
</evidence>
<dbReference type="EMBL" id="CP021435">
    <property type="protein sequence ID" value="ATJ83363.1"/>
    <property type="molecule type" value="Genomic_DNA"/>
</dbReference>
<evidence type="ECO:0000313" key="9">
    <source>
        <dbReference type="EMBL" id="ATJ83367.1"/>
    </source>
</evidence>
<evidence type="ECO:0000313" key="10">
    <source>
        <dbReference type="Proteomes" id="UP000219993"/>
    </source>
</evidence>
<comment type="similarity">
    <text evidence="2 6">Belongs to the transposase mutator family.</text>
</comment>
<dbReference type="AlphaFoldDB" id="A0A291P562"/>
<dbReference type="OrthoDB" id="9779930at2"/>
<evidence type="ECO:0000256" key="4">
    <source>
        <dbReference type="ARBA" id="ARBA00023125"/>
    </source>
</evidence>
<protein>
    <recommendedName>
        <fullName evidence="6">Mutator family transposase</fullName>
    </recommendedName>
</protein>
<dbReference type="EMBL" id="CP021435">
    <property type="protein sequence ID" value="ATJ83367.1"/>
    <property type="molecule type" value="Genomic_DNA"/>
</dbReference>
<evidence type="ECO:0000256" key="5">
    <source>
        <dbReference type="ARBA" id="ARBA00023172"/>
    </source>
</evidence>
<dbReference type="NCBIfam" id="NF033543">
    <property type="entry name" value="transpos_IS256"/>
    <property type="match status" value="1"/>
</dbReference>
<dbReference type="InterPro" id="IPR001207">
    <property type="entry name" value="Transposase_mutator"/>
</dbReference>
<dbReference type="KEGG" id="hbe:BEI_1028"/>
<evidence type="ECO:0000256" key="2">
    <source>
        <dbReference type="ARBA" id="ARBA00010961"/>
    </source>
</evidence>
<evidence type="ECO:0000313" key="8">
    <source>
        <dbReference type="EMBL" id="ATJ83363.1"/>
    </source>
</evidence>
<keyword evidence="10" id="KW-1185">Reference proteome</keyword>
<name>A0A291P562_9GAMM</name>
<dbReference type="KEGG" id="hbe:BEI_2380"/>
<dbReference type="RefSeq" id="WP_097788505.1">
    <property type="nucleotide sequence ID" value="NZ_BAAADT010000004.1"/>
</dbReference>
<dbReference type="GO" id="GO:0003677">
    <property type="term" value="F:DNA binding"/>
    <property type="evidence" value="ECO:0007669"/>
    <property type="project" value="UniProtKB-UniRule"/>
</dbReference>
<keyword evidence="4 6" id="KW-0238">DNA-binding</keyword>
<keyword evidence="6" id="KW-0814">Transposable element</keyword>
<dbReference type="EMBL" id="CP021435">
    <property type="protein sequence ID" value="ATJ82015.1"/>
    <property type="molecule type" value="Genomic_DNA"/>
</dbReference>
<dbReference type="Proteomes" id="UP000219993">
    <property type="component" value="Chromosome"/>
</dbReference>
<dbReference type="GO" id="GO:0004803">
    <property type="term" value="F:transposase activity"/>
    <property type="evidence" value="ECO:0007669"/>
    <property type="project" value="UniProtKB-UniRule"/>
</dbReference>
<dbReference type="KEGG" id="hbe:BEI_2376"/>
<evidence type="ECO:0000313" key="7">
    <source>
        <dbReference type="EMBL" id="ATJ82015.1"/>
    </source>
</evidence>
<organism evidence="7 10">
    <name type="scientific">Halomonas beimenensis</name>
    <dbReference type="NCBI Taxonomy" id="475662"/>
    <lineage>
        <taxon>Bacteria</taxon>
        <taxon>Pseudomonadati</taxon>
        <taxon>Pseudomonadota</taxon>
        <taxon>Gammaproteobacteria</taxon>
        <taxon>Oceanospirillales</taxon>
        <taxon>Halomonadaceae</taxon>
        <taxon>Halomonas</taxon>
    </lineage>
</organism>
<accession>A0A291P562</accession>
<comment type="function">
    <text evidence="1 6">Required for the transposition of the insertion element.</text>
</comment>
<evidence type="ECO:0000256" key="1">
    <source>
        <dbReference type="ARBA" id="ARBA00002190"/>
    </source>
</evidence>
<dbReference type="GO" id="GO:0006313">
    <property type="term" value="P:DNA transposition"/>
    <property type="evidence" value="ECO:0007669"/>
    <property type="project" value="UniProtKB-UniRule"/>
</dbReference>
<keyword evidence="5 6" id="KW-0233">DNA recombination</keyword>
<sequence>MTDSTLRALSQPEPQATDPLHELLRQGARDLIAKAIEAELTTFLAQYADQRLDDGRQAVVRNGYLPERTVQTGVGDVSVQVPKVRDRSGGGARFNSSLLPPYLKRARSIGELIPWLYLKGISTGDYQEALAALLGDQAKGLSANTVSRLKKQWEDEHTKWRKRDLADRRYVYWWADGVHSNVRMDDRLCLLVIIGVTEHGRKELVAVEDGFRESAASWETLLTGLRERGLTTTPKLAVGDGAMGFWAALSKIYPETDHQRCWVHKTANVLNKLPKSVQPKVKADLHDIWMAETRDQAHQAFDRTLKRFEAKYPKAMACLAKDRDELLAFYDYPAEHWVHIRTTNPIESTFATVRLRSKRSRNCGSRATTLAMVFKLLQSAQKRWRRIKHFQKLELVVSNVKFQDGEQVTDQSDRNAA</sequence>